<keyword evidence="2" id="KW-0812">Transmembrane</keyword>
<proteinExistence type="predicted"/>
<protein>
    <submittedName>
        <fullName evidence="3">Uncharacterized protein</fullName>
    </submittedName>
</protein>
<dbReference type="KEGG" id="ssin:G7078_10560"/>
<keyword evidence="2" id="KW-0472">Membrane</keyword>
<feature type="transmembrane region" description="Helical" evidence="2">
    <location>
        <begin position="58"/>
        <end position="76"/>
    </location>
</feature>
<keyword evidence="2" id="KW-1133">Transmembrane helix</keyword>
<reference evidence="3 4" key="1">
    <citation type="submission" date="2020-03" db="EMBL/GenBank/DDBJ databases">
        <title>Sphingomonas sp. nov., isolated from fish.</title>
        <authorList>
            <person name="Hyun D.-W."/>
            <person name="Bae J.-W."/>
        </authorList>
    </citation>
    <scope>NUCLEOTIDE SEQUENCE [LARGE SCALE GENOMIC DNA]</scope>
    <source>
        <strain evidence="3 4">HDW15C</strain>
    </source>
</reference>
<dbReference type="RefSeq" id="WP_166095851.1">
    <property type="nucleotide sequence ID" value="NZ_CP049871.1"/>
</dbReference>
<sequence>MAAYGLRVSKNWTPKRPTVALDGSEQPRVSRIRRDPPGEVPKPKALKAYPTEREVRTVIVGVILFGIAIMIITLGLSDITSR</sequence>
<dbReference type="AlphaFoldDB" id="A0A6G7ZQB3"/>
<dbReference type="Proteomes" id="UP000502502">
    <property type="component" value="Chromosome"/>
</dbReference>
<evidence type="ECO:0000256" key="1">
    <source>
        <dbReference type="SAM" id="MobiDB-lite"/>
    </source>
</evidence>
<organism evidence="3 4">
    <name type="scientific">Sphingomonas sinipercae</name>
    <dbReference type="NCBI Taxonomy" id="2714944"/>
    <lineage>
        <taxon>Bacteria</taxon>
        <taxon>Pseudomonadati</taxon>
        <taxon>Pseudomonadota</taxon>
        <taxon>Alphaproteobacteria</taxon>
        <taxon>Sphingomonadales</taxon>
        <taxon>Sphingomonadaceae</taxon>
        <taxon>Sphingomonas</taxon>
    </lineage>
</organism>
<name>A0A6G7ZQB3_9SPHN</name>
<accession>A0A6G7ZQB3</accession>
<keyword evidence="4" id="KW-1185">Reference proteome</keyword>
<evidence type="ECO:0000313" key="3">
    <source>
        <dbReference type="EMBL" id="QIL03174.1"/>
    </source>
</evidence>
<dbReference type="EMBL" id="CP049871">
    <property type="protein sequence ID" value="QIL03174.1"/>
    <property type="molecule type" value="Genomic_DNA"/>
</dbReference>
<evidence type="ECO:0000313" key="4">
    <source>
        <dbReference type="Proteomes" id="UP000502502"/>
    </source>
</evidence>
<evidence type="ECO:0000256" key="2">
    <source>
        <dbReference type="SAM" id="Phobius"/>
    </source>
</evidence>
<feature type="region of interest" description="Disordered" evidence="1">
    <location>
        <begin position="15"/>
        <end position="44"/>
    </location>
</feature>
<gene>
    <name evidence="3" type="ORF">G7078_10560</name>
</gene>